<reference evidence="2" key="1">
    <citation type="submission" date="2016-10" db="EMBL/GenBank/DDBJ databases">
        <authorList>
            <person name="Varghese N."/>
            <person name="Submissions S."/>
        </authorList>
    </citation>
    <scope>NUCLEOTIDE SEQUENCE [LARGE SCALE GENOMIC DNA]</scope>
    <source>
        <strain evidence="2">CGMCC 4.3525</strain>
    </source>
</reference>
<name>A0A1H9W554_9PSEU</name>
<dbReference type="STRING" id="402600.SAMN05216188_13083"/>
<keyword evidence="2" id="KW-1185">Reference proteome</keyword>
<evidence type="ECO:0000313" key="2">
    <source>
        <dbReference type="Proteomes" id="UP000199352"/>
    </source>
</evidence>
<evidence type="ECO:0000313" key="1">
    <source>
        <dbReference type="EMBL" id="SES28914.1"/>
    </source>
</evidence>
<proteinExistence type="predicted"/>
<organism evidence="1 2">
    <name type="scientific">Lentzea xinjiangensis</name>
    <dbReference type="NCBI Taxonomy" id="402600"/>
    <lineage>
        <taxon>Bacteria</taxon>
        <taxon>Bacillati</taxon>
        <taxon>Actinomycetota</taxon>
        <taxon>Actinomycetes</taxon>
        <taxon>Pseudonocardiales</taxon>
        <taxon>Pseudonocardiaceae</taxon>
        <taxon>Lentzea</taxon>
    </lineage>
</organism>
<protein>
    <submittedName>
        <fullName evidence="1">S-adenosyl methyltransferase</fullName>
    </submittedName>
</protein>
<dbReference type="Proteomes" id="UP000199352">
    <property type="component" value="Unassembled WGS sequence"/>
</dbReference>
<dbReference type="InterPro" id="IPR006764">
    <property type="entry name" value="SAM_dep_MeTrfase_SAV2177_type"/>
</dbReference>
<keyword evidence="1" id="KW-0489">Methyltransferase</keyword>
<accession>A0A1H9W554</accession>
<keyword evidence="1" id="KW-0808">Transferase</keyword>
<dbReference type="GO" id="GO:0032259">
    <property type="term" value="P:methylation"/>
    <property type="evidence" value="ECO:0007669"/>
    <property type="project" value="UniProtKB-KW"/>
</dbReference>
<dbReference type="EMBL" id="FOFR01000030">
    <property type="protein sequence ID" value="SES28914.1"/>
    <property type="molecule type" value="Genomic_DNA"/>
</dbReference>
<dbReference type="PIRSF" id="PIRSF017393">
    <property type="entry name" value="MTase_SAV2177"/>
    <property type="match status" value="1"/>
</dbReference>
<dbReference type="SUPFAM" id="SSF53335">
    <property type="entry name" value="S-adenosyl-L-methionine-dependent methyltransferases"/>
    <property type="match status" value="1"/>
</dbReference>
<dbReference type="RefSeq" id="WP_245778335.1">
    <property type="nucleotide sequence ID" value="NZ_FOFR01000030.1"/>
</dbReference>
<dbReference type="AlphaFoldDB" id="A0A1H9W554"/>
<dbReference type="GO" id="GO:0008168">
    <property type="term" value="F:methyltransferase activity"/>
    <property type="evidence" value="ECO:0007669"/>
    <property type="project" value="UniProtKB-KW"/>
</dbReference>
<dbReference type="Gene3D" id="3.40.50.150">
    <property type="entry name" value="Vaccinia Virus protein VP39"/>
    <property type="match status" value="1"/>
</dbReference>
<dbReference type="CDD" id="cd02440">
    <property type="entry name" value="AdoMet_MTases"/>
    <property type="match status" value="1"/>
</dbReference>
<sequence>MTSRDEAAEKLLLAGVDPNIASAARAYDFLLGGGHNFAADRELAERIKAVQPGVQRIAQQNRAFLRRAVLFMLDAGVRQFLDLGSGIPTVGNVHEIAQDAVPDARVVYVDYEPVAVAHSELLLADNDNADIVDADITRPDDVLDAEPTRRLLDFGQPVGLLAITIGHYIPPGADPAGLFARYRDALAPGSYLALTHLTDDFTAIRGEQIIRTMKSSRDNVFPRTREEVLQLFTGYELVEPGLVTTSSWRPGGGLADVHDTGQDGLYAGVGRRL</sequence>
<dbReference type="InterPro" id="IPR029063">
    <property type="entry name" value="SAM-dependent_MTases_sf"/>
</dbReference>
<gene>
    <name evidence="1" type="ORF">SAMN05216188_13083</name>
</gene>
<dbReference type="Pfam" id="PF04672">
    <property type="entry name" value="Methyltransf_19"/>
    <property type="match status" value="1"/>
</dbReference>